<gene>
    <name evidence="6" type="ORF">GCM10017653_11130</name>
</gene>
<keyword evidence="2" id="KW-0442">Lipid degradation</keyword>
<evidence type="ECO:0000313" key="6">
    <source>
        <dbReference type="EMBL" id="GLK83044.1"/>
    </source>
</evidence>
<evidence type="ECO:0000256" key="1">
    <source>
        <dbReference type="ARBA" id="ARBA00022801"/>
    </source>
</evidence>
<dbReference type="Pfam" id="PF01734">
    <property type="entry name" value="Patatin"/>
    <property type="match status" value="1"/>
</dbReference>
<dbReference type="Proteomes" id="UP001143330">
    <property type="component" value="Unassembled WGS sequence"/>
</dbReference>
<name>A0A9W6JW99_9HYPH</name>
<proteinExistence type="predicted"/>
<comment type="caution">
    <text evidence="4">Lacks conserved residue(s) required for the propagation of feature annotation.</text>
</comment>
<reference evidence="6" key="1">
    <citation type="journal article" date="2014" name="Int. J. Syst. Evol. Microbiol.">
        <title>Complete genome sequence of Corynebacterium casei LMG S-19264T (=DSM 44701T), isolated from a smear-ripened cheese.</title>
        <authorList>
            <consortium name="US DOE Joint Genome Institute (JGI-PGF)"/>
            <person name="Walter F."/>
            <person name="Albersmeier A."/>
            <person name="Kalinowski J."/>
            <person name="Ruckert C."/>
        </authorList>
    </citation>
    <scope>NUCLEOTIDE SEQUENCE</scope>
    <source>
        <strain evidence="6">VKM B-2789</strain>
    </source>
</reference>
<evidence type="ECO:0000256" key="3">
    <source>
        <dbReference type="ARBA" id="ARBA00023098"/>
    </source>
</evidence>
<organism evidence="6 7">
    <name type="scientific">Ancylobacter defluvii</name>
    <dbReference type="NCBI Taxonomy" id="1282440"/>
    <lineage>
        <taxon>Bacteria</taxon>
        <taxon>Pseudomonadati</taxon>
        <taxon>Pseudomonadota</taxon>
        <taxon>Alphaproteobacteria</taxon>
        <taxon>Hyphomicrobiales</taxon>
        <taxon>Xanthobacteraceae</taxon>
        <taxon>Ancylobacter</taxon>
    </lineage>
</organism>
<dbReference type="SUPFAM" id="SSF52151">
    <property type="entry name" value="FabD/lysophospholipase-like"/>
    <property type="match status" value="1"/>
</dbReference>
<dbReference type="PANTHER" id="PTHR14226:SF57">
    <property type="entry name" value="BLR7027 PROTEIN"/>
    <property type="match status" value="1"/>
</dbReference>
<reference evidence="6" key="2">
    <citation type="submission" date="2023-01" db="EMBL/GenBank/DDBJ databases">
        <authorList>
            <person name="Sun Q."/>
            <person name="Evtushenko L."/>
        </authorList>
    </citation>
    <scope>NUCLEOTIDE SEQUENCE</scope>
    <source>
        <strain evidence="6">VKM B-2789</strain>
    </source>
</reference>
<feature type="domain" description="PNPLA" evidence="5">
    <location>
        <begin position="24"/>
        <end position="87"/>
    </location>
</feature>
<dbReference type="Gene3D" id="3.40.1090.10">
    <property type="entry name" value="Cytosolic phospholipase A2 catalytic domain"/>
    <property type="match status" value="1"/>
</dbReference>
<dbReference type="InterPro" id="IPR016035">
    <property type="entry name" value="Acyl_Trfase/lysoPLipase"/>
</dbReference>
<accession>A0A9W6JW99</accession>
<dbReference type="PROSITE" id="PS51635">
    <property type="entry name" value="PNPLA"/>
    <property type="match status" value="1"/>
</dbReference>
<sequence>MDHPNPAGTPPWASIGDSAGQIVLVLQGGGALGSYQAGVCQALHGAGIEPDWMIGTPIGAINASLIASNARDDRLPRLELPPCRAVP</sequence>
<evidence type="ECO:0000259" key="5">
    <source>
        <dbReference type="PROSITE" id="PS51635"/>
    </source>
</evidence>
<keyword evidence="7" id="KW-1185">Reference proteome</keyword>
<evidence type="ECO:0000256" key="2">
    <source>
        <dbReference type="ARBA" id="ARBA00022963"/>
    </source>
</evidence>
<dbReference type="GO" id="GO:0016787">
    <property type="term" value="F:hydrolase activity"/>
    <property type="evidence" value="ECO:0007669"/>
    <property type="project" value="UniProtKB-KW"/>
</dbReference>
<dbReference type="InterPro" id="IPR002641">
    <property type="entry name" value="PNPLA_dom"/>
</dbReference>
<dbReference type="InterPro" id="IPR050301">
    <property type="entry name" value="NTE"/>
</dbReference>
<feature type="short sequence motif" description="GXGXXG" evidence="4">
    <location>
        <begin position="28"/>
        <end position="33"/>
    </location>
</feature>
<dbReference type="GO" id="GO:0016042">
    <property type="term" value="P:lipid catabolic process"/>
    <property type="evidence" value="ECO:0007669"/>
    <property type="project" value="UniProtKB-KW"/>
</dbReference>
<dbReference type="AlphaFoldDB" id="A0A9W6JW99"/>
<protein>
    <recommendedName>
        <fullName evidence="5">PNPLA domain-containing protein</fullName>
    </recommendedName>
</protein>
<evidence type="ECO:0000313" key="7">
    <source>
        <dbReference type="Proteomes" id="UP001143330"/>
    </source>
</evidence>
<keyword evidence="3" id="KW-0443">Lipid metabolism</keyword>
<comment type="caution">
    <text evidence="6">The sequence shown here is derived from an EMBL/GenBank/DDBJ whole genome shotgun (WGS) entry which is preliminary data.</text>
</comment>
<dbReference type="PANTHER" id="PTHR14226">
    <property type="entry name" value="NEUROPATHY TARGET ESTERASE/SWISS CHEESE D.MELANOGASTER"/>
    <property type="match status" value="1"/>
</dbReference>
<dbReference type="EMBL" id="BSFM01000005">
    <property type="protein sequence ID" value="GLK83044.1"/>
    <property type="molecule type" value="Genomic_DNA"/>
</dbReference>
<keyword evidence="1" id="KW-0378">Hydrolase</keyword>
<evidence type="ECO:0000256" key="4">
    <source>
        <dbReference type="PROSITE-ProRule" id="PRU01161"/>
    </source>
</evidence>